<accession>A0A218UH82</accession>
<keyword evidence="8 19" id="KW-0732">Signal</keyword>
<feature type="domain" description="GAIN-B" evidence="20">
    <location>
        <begin position="657"/>
        <end position="815"/>
    </location>
</feature>
<dbReference type="FunFam" id="2.60.220.50:FF:000002">
    <property type="entry name" value="Adhesion G protein-coupled receptor B2"/>
    <property type="match status" value="1"/>
</dbReference>
<dbReference type="InterPro" id="IPR057244">
    <property type="entry name" value="GAIN_B"/>
</dbReference>
<dbReference type="InterPro" id="IPR036445">
    <property type="entry name" value="GPCR_2_extracell_dom_sf"/>
</dbReference>
<dbReference type="InterPro" id="IPR000884">
    <property type="entry name" value="TSP1_rpt"/>
</dbReference>
<keyword evidence="4" id="KW-1003">Cell membrane</keyword>
<feature type="compositionally biased region" description="Acidic residues" evidence="17">
    <location>
        <begin position="116"/>
        <end position="126"/>
    </location>
</feature>
<dbReference type="GO" id="GO:0016525">
    <property type="term" value="P:negative regulation of angiogenesis"/>
    <property type="evidence" value="ECO:0007669"/>
    <property type="project" value="InterPro"/>
</dbReference>
<evidence type="ECO:0000256" key="15">
    <source>
        <dbReference type="ARBA" id="ARBA00023180"/>
    </source>
</evidence>
<dbReference type="AlphaFoldDB" id="A0A218UH82"/>
<dbReference type="EMBL" id="MUZQ01000322">
    <property type="protein sequence ID" value="OWK52800.1"/>
    <property type="molecule type" value="Genomic_DNA"/>
</dbReference>
<keyword evidence="16" id="KW-0807">Transducer</keyword>
<feature type="domain" description="G-protein coupled receptors family 2 profile 1" evidence="21">
    <location>
        <begin position="448"/>
        <end position="518"/>
    </location>
</feature>
<evidence type="ECO:0000313" key="22">
    <source>
        <dbReference type="EMBL" id="OWK52800.1"/>
    </source>
</evidence>
<dbReference type="FunFam" id="1.25.40.610:FF:000002">
    <property type="entry name" value="Adhesion G protein-coupled receptor B2"/>
    <property type="match status" value="1"/>
</dbReference>
<dbReference type="STRING" id="299123.ENSLSDP00000006770"/>
<evidence type="ECO:0000256" key="16">
    <source>
        <dbReference type="ARBA" id="ARBA00023224"/>
    </source>
</evidence>
<dbReference type="PANTHER" id="PTHR10239">
    <property type="entry name" value="ISTHMIN-2"/>
    <property type="match status" value="1"/>
</dbReference>
<sequence length="889" mass="97847">MTAAGPLLLAVISSVLWLTRGFDPAPSACSALASGVLYGSFSLKDLFPTISSGCSWTLENPDPTKYSLYLRFNREEQVCTHFSPMVLPLDHYLANYTCDPRGEASPAPARQRPEQQQEEEEDEEAELELCEGAGPFTFLHFDKNFVQLCLAAEPEAAPRLLEPQALEFRFVEVLLINNNNSSQFTCSVLCRWLEECLQAPGARRCGFTHAGCSCQAESAPVPRRNGTRPPAPAPTPVPAAPDCCPTELHSADANELELPEVPRGNAVEENQKVKTQWPRSADEPGVYMAQTGDPAAEEWSQWSVCSLTCGQGSQVRTRSCVSSPYGTLCSGLLRETRTCNNTATCPVEGQWLEWGAWSRCSVTCANGTQQRTRKCSVSAHGWAECRGAHADARECSNPTCPNSKWGPWNHWSLCSKTCDTGWQRRFRMCEGTGMQGYPCEGTGEEVKTCNEKKCPAYHEMCKDEYVMLMTWKKTAAGEIIYNKCPPNATGTASRRCLLSPHGVAYWGVPSFARCVSHEYRYLHLSLREHLAKGQRVLAGEGMSQVVRSLLELMARKTYYSGDLLFSVDILRNVTDTFKRATYIPSSEDVQRFFQVVSYMVDAENRDKWEDAQQVSPGSVHLMKVVEDFIHLVGNALKAFQSSLIVTDNLVTSIQREPVSAVSSDINFPMKGRRGMKDWARSSEDKLFIPREVLSLASAEAEESSHFVIGAVLYRTLGLILPPPRSPLAVTSKVLTVTVRPPTRPAEPLVLVELSHIINGTSHPQCVTWDYSRTDAGLGNWDTESCQTLETLPAHTKCQCRQLATFAVLAQLPRDLAMDPSGTPSVPLMIGCAVSCMALLTLLVIYAAFWRCSSSRSAPSSCSTSASPSWLPTSSSSWASPRCSARACAP</sequence>
<dbReference type="FunFam" id="2.20.100.10:FF:000003">
    <property type="entry name" value="Adhesion G protein-coupled receptor B2"/>
    <property type="match status" value="1"/>
</dbReference>
<dbReference type="GO" id="GO:0004930">
    <property type="term" value="F:G protein-coupled receptor activity"/>
    <property type="evidence" value="ECO:0007669"/>
    <property type="project" value="UniProtKB-KW"/>
</dbReference>
<keyword evidence="14" id="KW-0675">Receptor</keyword>
<keyword evidence="13" id="KW-1015">Disulfide bond</keyword>
<dbReference type="InterPro" id="IPR032471">
    <property type="entry name" value="AGRL2-4_GAIN_subdom_A"/>
</dbReference>
<evidence type="ECO:0000256" key="9">
    <source>
        <dbReference type="ARBA" id="ARBA00022737"/>
    </source>
</evidence>
<dbReference type="SMART" id="SM00008">
    <property type="entry name" value="HormR"/>
    <property type="match status" value="1"/>
</dbReference>
<dbReference type="Pfam" id="PF16489">
    <property type="entry name" value="GAIN"/>
    <property type="match status" value="1"/>
</dbReference>
<dbReference type="SMART" id="SM00303">
    <property type="entry name" value="GPS"/>
    <property type="match status" value="1"/>
</dbReference>
<dbReference type="PROSITE" id="PS50227">
    <property type="entry name" value="G_PROTEIN_RECEP_F2_3"/>
    <property type="match status" value="1"/>
</dbReference>
<feature type="region of interest" description="Disordered" evidence="17">
    <location>
        <begin position="856"/>
        <end position="882"/>
    </location>
</feature>
<dbReference type="InterPro" id="IPR008077">
    <property type="entry name" value="GPCR_2_brain_angio_inhib"/>
</dbReference>
<evidence type="ECO:0000256" key="3">
    <source>
        <dbReference type="ARBA" id="ARBA00007343"/>
    </source>
</evidence>
<evidence type="ECO:0000256" key="12">
    <source>
        <dbReference type="ARBA" id="ARBA00023136"/>
    </source>
</evidence>
<name>A0A218UH82_9PASE</name>
<dbReference type="GO" id="GO:0005576">
    <property type="term" value="C:extracellular region"/>
    <property type="evidence" value="ECO:0007669"/>
    <property type="project" value="UniProtKB-SubCell"/>
</dbReference>
<dbReference type="InterPro" id="IPR001879">
    <property type="entry name" value="GPCR_2_extracellular_dom"/>
</dbReference>
<feature type="region of interest" description="Disordered" evidence="17">
    <location>
        <begin position="102"/>
        <end position="126"/>
    </location>
</feature>
<dbReference type="Pfam" id="PF01825">
    <property type="entry name" value="GPS"/>
    <property type="match status" value="1"/>
</dbReference>
<dbReference type="PRINTS" id="PR01694">
    <property type="entry name" value="BAIPRECURSOR"/>
</dbReference>
<evidence type="ECO:0000259" key="21">
    <source>
        <dbReference type="PROSITE" id="PS50227"/>
    </source>
</evidence>
<dbReference type="InterPro" id="IPR000203">
    <property type="entry name" value="GPS"/>
</dbReference>
<evidence type="ECO:0000256" key="2">
    <source>
        <dbReference type="ARBA" id="ARBA00004651"/>
    </source>
</evidence>
<dbReference type="Gene3D" id="2.20.100.10">
    <property type="entry name" value="Thrombospondin type-1 (TSP1) repeat"/>
    <property type="match status" value="3"/>
</dbReference>
<evidence type="ECO:0000256" key="8">
    <source>
        <dbReference type="ARBA" id="ARBA00022729"/>
    </source>
</evidence>
<dbReference type="Pfam" id="PF00090">
    <property type="entry name" value="TSP_1"/>
    <property type="match status" value="3"/>
</dbReference>
<evidence type="ECO:0000256" key="6">
    <source>
        <dbReference type="ARBA" id="ARBA00022553"/>
    </source>
</evidence>
<dbReference type="Gene3D" id="4.10.1240.10">
    <property type="entry name" value="GPCR, family 2, extracellular hormone receptor domain"/>
    <property type="match status" value="1"/>
</dbReference>
<dbReference type="Pfam" id="PF02793">
    <property type="entry name" value="HRM"/>
    <property type="match status" value="1"/>
</dbReference>
<dbReference type="FunFam" id="2.20.100.10:FF:000004">
    <property type="entry name" value="Adhesion G protein-coupled receptor B2"/>
    <property type="match status" value="1"/>
</dbReference>
<dbReference type="InterPro" id="IPR051867">
    <property type="entry name" value="Angio_Inhib/Adhesion_GPCR"/>
</dbReference>
<dbReference type="SMART" id="SM00209">
    <property type="entry name" value="TSP1"/>
    <property type="match status" value="3"/>
</dbReference>
<evidence type="ECO:0000313" key="23">
    <source>
        <dbReference type="Proteomes" id="UP000197619"/>
    </source>
</evidence>
<evidence type="ECO:0000256" key="4">
    <source>
        <dbReference type="ARBA" id="ARBA00022475"/>
    </source>
</evidence>
<keyword evidence="5" id="KW-0964">Secreted</keyword>
<keyword evidence="15" id="KW-0325">Glycoprotein</keyword>
<feature type="signal peptide" evidence="19">
    <location>
        <begin position="1"/>
        <end position="21"/>
    </location>
</feature>
<keyword evidence="12 18" id="KW-0472">Membrane</keyword>
<dbReference type="GO" id="GO:0005886">
    <property type="term" value="C:plasma membrane"/>
    <property type="evidence" value="ECO:0007669"/>
    <property type="project" value="UniProtKB-SubCell"/>
</dbReference>
<evidence type="ECO:0000259" key="20">
    <source>
        <dbReference type="PROSITE" id="PS50221"/>
    </source>
</evidence>
<dbReference type="InterPro" id="IPR043838">
    <property type="entry name" value="AGRB_N"/>
</dbReference>
<evidence type="ECO:0000256" key="18">
    <source>
        <dbReference type="SAM" id="Phobius"/>
    </source>
</evidence>
<dbReference type="InterPro" id="IPR036383">
    <property type="entry name" value="TSP1_rpt_sf"/>
</dbReference>
<dbReference type="FunFam" id="2.20.100.10:FF:000012">
    <property type="entry name" value="Adhesion G protein-coupled receptor B2"/>
    <property type="match status" value="1"/>
</dbReference>
<dbReference type="SUPFAM" id="SSF82895">
    <property type="entry name" value="TSP-1 type 1 repeat"/>
    <property type="match status" value="3"/>
</dbReference>
<dbReference type="InterPro" id="IPR046338">
    <property type="entry name" value="GAIN_dom_sf"/>
</dbReference>
<keyword evidence="23" id="KW-1185">Reference proteome</keyword>
<evidence type="ECO:0000256" key="13">
    <source>
        <dbReference type="ARBA" id="ARBA00023157"/>
    </source>
</evidence>
<keyword evidence="7 18" id="KW-0812">Transmembrane</keyword>
<dbReference type="Proteomes" id="UP000197619">
    <property type="component" value="Unassembled WGS sequence"/>
</dbReference>
<keyword evidence="11" id="KW-0297">G-protein coupled receptor</keyword>
<comment type="similarity">
    <text evidence="3">Belongs to the G-protein coupled receptor 2 family. Adhesion G-protein coupled receptor (ADGR) subfamily.</text>
</comment>
<comment type="caution">
    <text evidence="22">The sequence shown here is derived from an EMBL/GenBank/DDBJ whole genome shotgun (WGS) entry which is preliminary data.</text>
</comment>
<proteinExistence type="inferred from homology"/>
<protein>
    <submittedName>
        <fullName evidence="22">Brain-specific angiogenesis inhibitor 2</fullName>
    </submittedName>
</protein>
<feature type="region of interest" description="Disordered" evidence="17">
    <location>
        <begin position="217"/>
        <end position="238"/>
    </location>
</feature>
<dbReference type="Gene3D" id="1.25.40.610">
    <property type="match status" value="1"/>
</dbReference>
<evidence type="ECO:0000256" key="11">
    <source>
        <dbReference type="ARBA" id="ARBA00023040"/>
    </source>
</evidence>
<keyword evidence="9" id="KW-0677">Repeat</keyword>
<dbReference type="Pfam" id="PF19188">
    <property type="entry name" value="AGRB_N"/>
    <property type="match status" value="1"/>
</dbReference>
<dbReference type="Gene3D" id="2.60.220.50">
    <property type="match status" value="1"/>
</dbReference>
<dbReference type="PROSITE" id="PS50092">
    <property type="entry name" value="TSP1"/>
    <property type="match status" value="3"/>
</dbReference>
<evidence type="ECO:0000256" key="19">
    <source>
        <dbReference type="SAM" id="SignalP"/>
    </source>
</evidence>
<reference evidence="22 23" key="1">
    <citation type="submission" date="2017-05" db="EMBL/GenBank/DDBJ databases">
        <title>Genome of assembly of the Bengalese finch, Lonchura striata domestica.</title>
        <authorList>
            <person name="Colquitt B.M."/>
            <person name="Brainard M.S."/>
        </authorList>
    </citation>
    <scope>NUCLEOTIDE SEQUENCE [LARGE SCALE GENOMIC DNA]</scope>
    <source>
        <strain evidence="22">White83orange57</strain>
    </source>
</reference>
<keyword evidence="10 18" id="KW-1133">Transmembrane helix</keyword>
<evidence type="ECO:0000256" key="5">
    <source>
        <dbReference type="ARBA" id="ARBA00022525"/>
    </source>
</evidence>
<gene>
    <name evidence="22" type="primary">BAI2_1</name>
    <name evidence="22" type="ORF">RLOC_00006671</name>
</gene>
<evidence type="ECO:0000256" key="10">
    <source>
        <dbReference type="ARBA" id="ARBA00022989"/>
    </source>
</evidence>
<feature type="chain" id="PRO_5013301733" evidence="19">
    <location>
        <begin position="22"/>
        <end position="889"/>
    </location>
</feature>
<dbReference type="PANTHER" id="PTHR10239:SF32">
    <property type="entry name" value="ADHESION G PROTEIN-COUPLED RECEPTOR B2"/>
    <property type="match status" value="1"/>
</dbReference>
<evidence type="ECO:0000256" key="1">
    <source>
        <dbReference type="ARBA" id="ARBA00004613"/>
    </source>
</evidence>
<evidence type="ECO:0000256" key="7">
    <source>
        <dbReference type="ARBA" id="ARBA00022692"/>
    </source>
</evidence>
<feature type="compositionally biased region" description="Pro residues" evidence="17">
    <location>
        <begin position="229"/>
        <end position="238"/>
    </location>
</feature>
<comment type="subcellular location">
    <subcellularLocation>
        <location evidence="2">Cell membrane</location>
        <topology evidence="2">Multi-pass membrane protein</topology>
    </subcellularLocation>
    <subcellularLocation>
        <location evidence="1">Secreted</location>
    </subcellularLocation>
</comment>
<evidence type="ECO:0000256" key="14">
    <source>
        <dbReference type="ARBA" id="ARBA00023170"/>
    </source>
</evidence>
<keyword evidence="6" id="KW-0597">Phosphoprotein</keyword>
<organism evidence="22 23">
    <name type="scientific">Lonchura striata</name>
    <name type="common">white-rumped munia</name>
    <dbReference type="NCBI Taxonomy" id="40157"/>
    <lineage>
        <taxon>Eukaryota</taxon>
        <taxon>Metazoa</taxon>
        <taxon>Chordata</taxon>
        <taxon>Craniata</taxon>
        <taxon>Vertebrata</taxon>
        <taxon>Euteleostomi</taxon>
        <taxon>Archelosauria</taxon>
        <taxon>Archosauria</taxon>
        <taxon>Dinosauria</taxon>
        <taxon>Saurischia</taxon>
        <taxon>Theropoda</taxon>
        <taxon>Coelurosauria</taxon>
        <taxon>Aves</taxon>
        <taxon>Neognathae</taxon>
        <taxon>Neoaves</taxon>
        <taxon>Telluraves</taxon>
        <taxon>Australaves</taxon>
        <taxon>Passeriformes</taxon>
        <taxon>Passeroidea</taxon>
        <taxon>Estrildidae</taxon>
        <taxon>Estrildinae</taxon>
        <taxon>Lonchura</taxon>
    </lineage>
</organism>
<dbReference type="FunFam" id="4.10.1240.10:FF:000002">
    <property type="entry name" value="Adhesion G protein-coupled receptor B2"/>
    <property type="match status" value="1"/>
</dbReference>
<evidence type="ECO:0000256" key="17">
    <source>
        <dbReference type="SAM" id="MobiDB-lite"/>
    </source>
</evidence>
<feature type="transmembrane region" description="Helical" evidence="18">
    <location>
        <begin position="827"/>
        <end position="848"/>
    </location>
</feature>
<dbReference type="PROSITE" id="PS50221">
    <property type="entry name" value="GAIN_B"/>
    <property type="match status" value="1"/>
</dbReference>